<comment type="similarity">
    <text evidence="2">Belongs to the type II topoisomerase GyrA/ParC subunit family.</text>
</comment>
<keyword evidence="6 7" id="KW-0413">Isomerase</keyword>
<evidence type="ECO:0000313" key="11">
    <source>
        <dbReference type="EMBL" id="NYI03122.1"/>
    </source>
</evidence>
<dbReference type="GO" id="GO:0005524">
    <property type="term" value="F:ATP binding"/>
    <property type="evidence" value="ECO:0007669"/>
    <property type="project" value="InterPro"/>
</dbReference>
<proteinExistence type="inferred from homology"/>
<dbReference type="EMBL" id="JACBZD010000001">
    <property type="protein sequence ID" value="NYI03122.1"/>
    <property type="molecule type" value="Genomic_DNA"/>
</dbReference>
<evidence type="ECO:0000256" key="7">
    <source>
        <dbReference type="PROSITE-ProRule" id="PRU01384"/>
    </source>
</evidence>
<comment type="caution">
    <text evidence="11">The sequence shown here is derived from an EMBL/GenBank/DDBJ whole genome shotgun (WGS) entry which is preliminary data.</text>
</comment>
<dbReference type="GO" id="GO:0009330">
    <property type="term" value="C:DNA topoisomerase type II (double strand cut, ATP-hydrolyzing) complex"/>
    <property type="evidence" value="ECO:0007669"/>
    <property type="project" value="TreeGrafter"/>
</dbReference>
<feature type="active site" description="O-(5'-phospho-DNA)-tyrosine intermediate" evidence="7">
    <location>
        <position position="133"/>
    </location>
</feature>
<evidence type="ECO:0000259" key="10">
    <source>
        <dbReference type="PROSITE" id="PS52040"/>
    </source>
</evidence>
<keyword evidence="12" id="KW-1185">Reference proteome</keyword>
<dbReference type="GO" id="GO:0005737">
    <property type="term" value="C:cytoplasm"/>
    <property type="evidence" value="ECO:0007669"/>
    <property type="project" value="TreeGrafter"/>
</dbReference>
<dbReference type="InterPro" id="IPR013758">
    <property type="entry name" value="Topo_IIA_A/C_ab"/>
</dbReference>
<protein>
    <recommendedName>
        <fullName evidence="3">DNA topoisomerase (ATP-hydrolyzing)</fullName>
        <ecNumber evidence="3">5.6.2.2</ecNumber>
    </recommendedName>
</protein>
<dbReference type="Gene3D" id="1.10.268.10">
    <property type="entry name" value="Topoisomerase, domain 3"/>
    <property type="match status" value="1"/>
</dbReference>
<evidence type="ECO:0000256" key="1">
    <source>
        <dbReference type="ARBA" id="ARBA00000185"/>
    </source>
</evidence>
<evidence type="ECO:0000256" key="8">
    <source>
        <dbReference type="SAM" id="Coils"/>
    </source>
</evidence>
<dbReference type="FunFam" id="3.90.199.10:FF:000001">
    <property type="entry name" value="DNA gyrase subunit A"/>
    <property type="match status" value="1"/>
</dbReference>
<dbReference type="InterPro" id="IPR006691">
    <property type="entry name" value="GyrA/parC_rep"/>
</dbReference>
<dbReference type="CDD" id="cd00187">
    <property type="entry name" value="TOP4c"/>
    <property type="match status" value="1"/>
</dbReference>
<gene>
    <name evidence="11" type="ORF">FHU37_000065</name>
</gene>
<dbReference type="GO" id="GO:0006265">
    <property type="term" value="P:DNA topological change"/>
    <property type="evidence" value="ECO:0007669"/>
    <property type="project" value="UniProtKB-UniRule"/>
</dbReference>
<dbReference type="InterPro" id="IPR035516">
    <property type="entry name" value="Gyrase/topoIV_suA_C"/>
</dbReference>
<dbReference type="Pfam" id="PF00521">
    <property type="entry name" value="DNA_topoisoIV"/>
    <property type="match status" value="1"/>
</dbReference>
<dbReference type="FunFam" id="3.30.1360.40:FF:000002">
    <property type="entry name" value="DNA gyrase subunit A"/>
    <property type="match status" value="1"/>
</dbReference>
<dbReference type="InterPro" id="IPR013757">
    <property type="entry name" value="Topo_IIA_A_a_sf"/>
</dbReference>
<dbReference type="InterPro" id="IPR050220">
    <property type="entry name" value="Type_II_DNA_Topoisomerases"/>
</dbReference>
<dbReference type="SMART" id="SM00434">
    <property type="entry name" value="TOP4c"/>
    <property type="match status" value="1"/>
</dbReference>
<dbReference type="PROSITE" id="PS52040">
    <property type="entry name" value="TOPO_IIA"/>
    <property type="match status" value="1"/>
</dbReference>
<evidence type="ECO:0000256" key="5">
    <source>
        <dbReference type="ARBA" id="ARBA00023125"/>
    </source>
</evidence>
<keyword evidence="5 7" id="KW-0238">DNA-binding</keyword>
<dbReference type="PANTHER" id="PTHR43493:SF5">
    <property type="entry name" value="DNA GYRASE SUBUNIT A, CHLOROPLASTIC_MITOCHONDRIAL"/>
    <property type="match status" value="1"/>
</dbReference>
<keyword evidence="4 7" id="KW-0799">Topoisomerase</keyword>
<evidence type="ECO:0000256" key="3">
    <source>
        <dbReference type="ARBA" id="ARBA00012895"/>
    </source>
</evidence>
<dbReference type="GO" id="GO:0003677">
    <property type="term" value="F:DNA binding"/>
    <property type="evidence" value="ECO:0007669"/>
    <property type="project" value="UniProtKB-UniRule"/>
</dbReference>
<comment type="catalytic activity">
    <reaction evidence="1 7">
        <text>ATP-dependent breakage, passage and rejoining of double-stranded DNA.</text>
        <dbReference type="EC" id="5.6.2.2"/>
    </reaction>
</comment>
<dbReference type="InterPro" id="IPR013760">
    <property type="entry name" value="Topo_IIA-like_dom_sf"/>
</dbReference>
<dbReference type="EC" id="5.6.2.2" evidence="3"/>
<dbReference type="GO" id="GO:0034335">
    <property type="term" value="F:DNA negative supercoiling activity"/>
    <property type="evidence" value="ECO:0007669"/>
    <property type="project" value="UniProtKB-ARBA"/>
</dbReference>
<dbReference type="Gene3D" id="2.120.10.90">
    <property type="entry name" value="DNA gyrase/topoisomerase IV, subunit A, C-terminal"/>
    <property type="match status" value="1"/>
</dbReference>
<dbReference type="SUPFAM" id="SSF56719">
    <property type="entry name" value="Type II DNA topoisomerase"/>
    <property type="match status" value="1"/>
</dbReference>
<evidence type="ECO:0000256" key="9">
    <source>
        <dbReference type="SAM" id="MobiDB-lite"/>
    </source>
</evidence>
<organism evidence="11 12">
    <name type="scientific">Allostreptomyces psammosilenae</name>
    <dbReference type="NCBI Taxonomy" id="1892865"/>
    <lineage>
        <taxon>Bacteria</taxon>
        <taxon>Bacillati</taxon>
        <taxon>Actinomycetota</taxon>
        <taxon>Actinomycetes</taxon>
        <taxon>Kitasatosporales</taxon>
        <taxon>Streptomycetaceae</taxon>
        <taxon>Allostreptomyces</taxon>
    </lineage>
</organism>
<feature type="coiled-coil region" evidence="8">
    <location>
        <begin position="441"/>
        <end position="468"/>
    </location>
</feature>
<sequence length="817" mass="88364">MARRTTKTPPPDDFEERILDIDVVDEMQGSFLEYAYSVIYSRALPDARDGLKPVHRRILYQMNEMGLRPDRGHVKCARVVGDVMGRLHPHGDTAIYDTLVRMAQPFSMRLPLVDGHGNFGSLGNDDPPAAMRYTECRMTSAATLMVESIDEDTVDFGPNYDGSENEPGVLPAAFPNLLVNGASGIAVGMATNMPPHNLGEVVQAARHLIRHPNADLEALMRFVPGPDLPTGGHIVGLAGIRDAYESGRGTFRIRATATVENVTPRRKGIVVTELPYNVGPEKVIAKVKDLVSAKKLQGIADLKDLTDREHGLRLVIEIKNGFNPEAVLEQLYKLTPMEETFGINNVALVDGQPLTLGLKELLQVYVDHRFEVVRRRSEHRRGKRADRLHLVDGLLVALLDIDEVIRIIRSSDNAAVAKERLMERFELSDVQTQYILDTPLRRLTRFDRVELEAERERLREEIAELTAILESDTLLRKVVSDELGKVAKKFGTPRRTVLLESAGAPAAAVPLQVADAPCRVVLSTTGLIARTAADELPPRPAERAAHDLLVSQARTTTRGQVGAVTTAGRLLRLEVVDLPLLPAGAGQLTPGDAAPVTEFCGDLAPDERVLALTSLDESSPGLALGTERGVVKRVVPDYPANRDELEVITLREGDRLVGAVELATGDEDLVFITSEAQLLRFPASAVRPQGRPAAGMAGVKLPDEARVLSFTAVDPAADAVVVTVATGAEALPGTDFGSVKVTGFAEYPRKGRATGGVRCQRFLRGERELRFAWAGPAPARGATADGEPVALPAVDPRRDGSGTPLGGDLRAVAGPLG</sequence>
<evidence type="ECO:0000256" key="6">
    <source>
        <dbReference type="ARBA" id="ARBA00023235"/>
    </source>
</evidence>
<dbReference type="InterPro" id="IPR002205">
    <property type="entry name" value="Topo_IIA_dom_A"/>
</dbReference>
<feature type="domain" description="Topo IIA-type catalytic" evidence="10">
    <location>
        <begin position="44"/>
        <end position="516"/>
    </location>
</feature>
<dbReference type="Gene3D" id="3.30.1360.40">
    <property type="match status" value="1"/>
</dbReference>
<dbReference type="FunFam" id="1.10.268.10:FF:000001">
    <property type="entry name" value="DNA gyrase subunit A"/>
    <property type="match status" value="1"/>
</dbReference>
<evidence type="ECO:0000256" key="4">
    <source>
        <dbReference type="ARBA" id="ARBA00023029"/>
    </source>
</evidence>
<dbReference type="SUPFAM" id="SSF101904">
    <property type="entry name" value="GyrA/ParC C-terminal domain-like"/>
    <property type="match status" value="1"/>
</dbReference>
<dbReference type="NCBIfam" id="NF004044">
    <property type="entry name" value="PRK05561.1"/>
    <property type="match status" value="1"/>
</dbReference>
<keyword evidence="8" id="KW-0175">Coiled coil</keyword>
<dbReference type="PANTHER" id="PTHR43493">
    <property type="entry name" value="DNA GYRASE/TOPOISOMERASE SUBUNIT A"/>
    <property type="match status" value="1"/>
</dbReference>
<dbReference type="Pfam" id="PF03989">
    <property type="entry name" value="DNA_gyraseA_C"/>
    <property type="match status" value="2"/>
</dbReference>
<feature type="region of interest" description="Disordered" evidence="9">
    <location>
        <begin position="777"/>
        <end position="817"/>
    </location>
</feature>
<name>A0A852ZXW3_9ACTN</name>
<accession>A0A852ZXW3</accession>
<evidence type="ECO:0000313" key="12">
    <source>
        <dbReference type="Proteomes" id="UP000567795"/>
    </source>
</evidence>
<dbReference type="Proteomes" id="UP000567795">
    <property type="component" value="Unassembled WGS sequence"/>
</dbReference>
<evidence type="ECO:0000256" key="2">
    <source>
        <dbReference type="ARBA" id="ARBA00008263"/>
    </source>
</evidence>
<dbReference type="RefSeq" id="WP_179812232.1">
    <property type="nucleotide sequence ID" value="NZ_JACBZD010000001.1"/>
</dbReference>
<dbReference type="Gene3D" id="3.90.199.10">
    <property type="entry name" value="Topoisomerase II, domain 5"/>
    <property type="match status" value="1"/>
</dbReference>
<dbReference type="AlphaFoldDB" id="A0A852ZXW3"/>
<reference evidence="11 12" key="1">
    <citation type="submission" date="2020-07" db="EMBL/GenBank/DDBJ databases">
        <title>Sequencing the genomes of 1000 actinobacteria strains.</title>
        <authorList>
            <person name="Klenk H.-P."/>
        </authorList>
    </citation>
    <scope>NUCLEOTIDE SEQUENCE [LARGE SCALE GENOMIC DNA]</scope>
    <source>
        <strain evidence="11 12">DSM 42178</strain>
    </source>
</reference>